<dbReference type="AlphaFoldDB" id="A0A6L5QSB4"/>
<organism evidence="2 3">
    <name type="scientific">Duganella alba</name>
    <dbReference type="NCBI Taxonomy" id="2666081"/>
    <lineage>
        <taxon>Bacteria</taxon>
        <taxon>Pseudomonadati</taxon>
        <taxon>Pseudomonadota</taxon>
        <taxon>Betaproteobacteria</taxon>
        <taxon>Burkholderiales</taxon>
        <taxon>Oxalobacteraceae</taxon>
        <taxon>Telluria group</taxon>
        <taxon>Duganella</taxon>
    </lineage>
</organism>
<feature type="chain" id="PRO_5026852460" evidence="1">
    <location>
        <begin position="36"/>
        <end position="237"/>
    </location>
</feature>
<dbReference type="EMBL" id="WKJM01000043">
    <property type="protein sequence ID" value="MRX11721.1"/>
    <property type="molecule type" value="Genomic_DNA"/>
</dbReference>
<dbReference type="Proteomes" id="UP000481037">
    <property type="component" value="Unassembled WGS sequence"/>
</dbReference>
<proteinExistence type="predicted"/>
<evidence type="ECO:0000313" key="3">
    <source>
        <dbReference type="Proteomes" id="UP000481037"/>
    </source>
</evidence>
<keyword evidence="1" id="KW-0732">Signal</keyword>
<gene>
    <name evidence="2" type="ORF">GJ697_28220</name>
</gene>
<reference evidence="2 3" key="1">
    <citation type="submission" date="2019-11" db="EMBL/GenBank/DDBJ databases">
        <title>Novel species isolated from a subtropical stream in China.</title>
        <authorList>
            <person name="Lu H."/>
        </authorList>
    </citation>
    <scope>NUCLEOTIDE SEQUENCE [LARGE SCALE GENOMIC DNA]</scope>
    <source>
        <strain evidence="2 3">FT25W</strain>
    </source>
</reference>
<evidence type="ECO:0000256" key="1">
    <source>
        <dbReference type="SAM" id="SignalP"/>
    </source>
</evidence>
<accession>A0A6L5QSB4</accession>
<feature type="signal peptide" evidence="1">
    <location>
        <begin position="1"/>
        <end position="35"/>
    </location>
</feature>
<keyword evidence="3" id="KW-1185">Reference proteome</keyword>
<comment type="caution">
    <text evidence="2">The sequence shown here is derived from an EMBL/GenBank/DDBJ whole genome shotgun (WGS) entry which is preliminary data.</text>
</comment>
<protein>
    <submittedName>
        <fullName evidence="2">Uncharacterized protein</fullName>
    </submittedName>
</protein>
<sequence>MTGQPIKIDGAFRMTFSGYLMRLAVMLMAVAPAYAAPAAVLSLTPAHACQPPAGSPGKLLDLAYPNASTGGNAPFDHQVDINGDGWCDWVSTAAQPPHRDGVELMQPQMKDFIFLGGSRGWRRFGNAKAIRAFIDQHDVDRPVPYDGGAEVSGFVSPLFIFADGEPRPYVAALALAQDVLDARAEDVVVYRWHGGFDALLRVGEQERAMVIRFLQAHYCGSKVALPVQSVAEAVCAR</sequence>
<name>A0A6L5QSB4_9BURK</name>
<evidence type="ECO:0000313" key="2">
    <source>
        <dbReference type="EMBL" id="MRX11721.1"/>
    </source>
</evidence>
<dbReference type="RefSeq" id="WP_154370429.1">
    <property type="nucleotide sequence ID" value="NZ_WKJM01000043.1"/>
</dbReference>